<feature type="domain" description="Fringe-like glycosyltransferase" evidence="9">
    <location>
        <begin position="39"/>
        <end position="75"/>
    </location>
</feature>
<dbReference type="Pfam" id="PF02434">
    <property type="entry name" value="Fringe"/>
    <property type="match status" value="2"/>
</dbReference>
<evidence type="ECO:0000256" key="8">
    <source>
        <dbReference type="SAM" id="MobiDB-lite"/>
    </source>
</evidence>
<evidence type="ECO:0000256" key="7">
    <source>
        <dbReference type="ARBA" id="ARBA00023136"/>
    </source>
</evidence>
<evidence type="ECO:0000256" key="4">
    <source>
        <dbReference type="ARBA" id="ARBA00022692"/>
    </source>
</evidence>
<dbReference type="GO" id="GO:0016757">
    <property type="term" value="F:glycosyltransferase activity"/>
    <property type="evidence" value="ECO:0007669"/>
    <property type="project" value="UniProtKB-KW"/>
</dbReference>
<comment type="caution">
    <text evidence="10">The sequence shown here is derived from an EMBL/GenBank/DDBJ whole genome shotgun (WGS) entry which is preliminary data.</text>
</comment>
<dbReference type="Gene3D" id="3.90.550.50">
    <property type="match status" value="1"/>
</dbReference>
<dbReference type="EMBL" id="JABDTM020028644">
    <property type="protein sequence ID" value="KAH0808613.1"/>
    <property type="molecule type" value="Genomic_DNA"/>
</dbReference>
<evidence type="ECO:0000256" key="1">
    <source>
        <dbReference type="ARBA" id="ARBA00004606"/>
    </source>
</evidence>
<protein>
    <recommendedName>
        <fullName evidence="9">Fringe-like glycosyltransferase domain-containing protein</fullName>
    </recommendedName>
</protein>
<name>A0A8J6L7C8_TENMO</name>
<evidence type="ECO:0000313" key="10">
    <source>
        <dbReference type="EMBL" id="KAH0808613.1"/>
    </source>
</evidence>
<keyword evidence="6" id="KW-1133">Transmembrane helix</keyword>
<reference evidence="10" key="1">
    <citation type="journal article" date="2020" name="J Insects Food Feed">
        <title>The yellow mealworm (Tenebrio molitor) genome: a resource for the emerging insects as food and feed industry.</title>
        <authorList>
            <person name="Eriksson T."/>
            <person name="Andere A."/>
            <person name="Kelstrup H."/>
            <person name="Emery V."/>
            <person name="Picard C."/>
        </authorList>
    </citation>
    <scope>NUCLEOTIDE SEQUENCE</scope>
    <source>
        <strain evidence="10">Stoneville</strain>
        <tissue evidence="10">Whole head</tissue>
    </source>
</reference>
<keyword evidence="11" id="KW-1185">Reference proteome</keyword>
<keyword evidence="5" id="KW-0735">Signal-anchor</keyword>
<accession>A0A8J6L7C8</accession>
<feature type="region of interest" description="Disordered" evidence="8">
    <location>
        <begin position="1"/>
        <end position="34"/>
    </location>
</feature>
<keyword evidence="4" id="KW-0812">Transmembrane</keyword>
<evidence type="ECO:0000256" key="6">
    <source>
        <dbReference type="ARBA" id="ARBA00022989"/>
    </source>
</evidence>
<proteinExistence type="predicted"/>
<keyword evidence="3" id="KW-0808">Transferase</keyword>
<reference evidence="10" key="2">
    <citation type="submission" date="2021-08" db="EMBL/GenBank/DDBJ databases">
        <authorList>
            <person name="Eriksson T."/>
        </authorList>
    </citation>
    <scope>NUCLEOTIDE SEQUENCE</scope>
    <source>
        <strain evidence="10">Stoneville</strain>
        <tissue evidence="10">Whole head</tissue>
    </source>
</reference>
<dbReference type="Proteomes" id="UP000719412">
    <property type="component" value="Unassembled WGS sequence"/>
</dbReference>
<dbReference type="AlphaFoldDB" id="A0A8J6L7C8"/>
<keyword evidence="2" id="KW-0328">Glycosyltransferase</keyword>
<evidence type="ECO:0000313" key="11">
    <source>
        <dbReference type="Proteomes" id="UP000719412"/>
    </source>
</evidence>
<sequence>MVRQASPSGKVQRIRSLHEDPTVTSESSSATATLRPPTTVLDDVFISVKTTKSYHNHRLPIILKTWFQLAKAQVTTHVGRVSAPWERGSVEGVFGSRNGGIIDGTKTPTGGPPAAEFPPELALSSIVWDSAGARIPPLFIYLIVCKAPDPPLIQIFYNRSLRRPLKLKQQTLCASPKSIKMSHPRVPSQHTRPYLHPGGIEFLIDVCISTPARTHLNQPRTETHRKFVNSPVGSGPLFFPFRFFGKTVSLAPRSPLMTAETWFFTDTDDPEFQLKTSEYHSSNVNNGERVFQIWRPLRSFALFLCDKTSTLPGGFNHYGHVNVAIVSVGIRDQSASHGIKKIRNQRVSCSCYPGWNGLVGDIMQVLSMLQLPHLFIKSPHSEPFVSVELLRYRRPNSSPEGKTGSFQRYDPKEHGACVRLACNTHSSLRKPNSNSLSLPDGHMINTNCSSSHSRKALCCKMSVEFDTFMDTDKK</sequence>
<dbReference type="InterPro" id="IPR003378">
    <property type="entry name" value="Fringe-like_glycosylTrfase"/>
</dbReference>
<evidence type="ECO:0000256" key="2">
    <source>
        <dbReference type="ARBA" id="ARBA00022676"/>
    </source>
</evidence>
<organism evidence="10 11">
    <name type="scientific">Tenebrio molitor</name>
    <name type="common">Yellow mealworm beetle</name>
    <dbReference type="NCBI Taxonomy" id="7067"/>
    <lineage>
        <taxon>Eukaryota</taxon>
        <taxon>Metazoa</taxon>
        <taxon>Ecdysozoa</taxon>
        <taxon>Arthropoda</taxon>
        <taxon>Hexapoda</taxon>
        <taxon>Insecta</taxon>
        <taxon>Pterygota</taxon>
        <taxon>Neoptera</taxon>
        <taxon>Endopterygota</taxon>
        <taxon>Coleoptera</taxon>
        <taxon>Polyphaga</taxon>
        <taxon>Cucujiformia</taxon>
        <taxon>Tenebrionidae</taxon>
        <taxon>Tenebrio</taxon>
    </lineage>
</organism>
<evidence type="ECO:0000256" key="5">
    <source>
        <dbReference type="ARBA" id="ARBA00022968"/>
    </source>
</evidence>
<evidence type="ECO:0000256" key="3">
    <source>
        <dbReference type="ARBA" id="ARBA00022679"/>
    </source>
</evidence>
<evidence type="ECO:0000259" key="9">
    <source>
        <dbReference type="Pfam" id="PF02434"/>
    </source>
</evidence>
<keyword evidence="7" id="KW-0472">Membrane</keyword>
<feature type="compositionally biased region" description="Low complexity" evidence="8">
    <location>
        <begin position="22"/>
        <end position="33"/>
    </location>
</feature>
<gene>
    <name evidence="10" type="ORF">GEV33_014182</name>
</gene>
<comment type="subcellular location">
    <subcellularLocation>
        <location evidence="1">Membrane</location>
        <topology evidence="1">Single-pass type II membrane protein</topology>
    </subcellularLocation>
</comment>
<dbReference type="GO" id="GO:0016020">
    <property type="term" value="C:membrane"/>
    <property type="evidence" value="ECO:0007669"/>
    <property type="project" value="UniProtKB-SubCell"/>
</dbReference>
<feature type="domain" description="Fringe-like glycosyltransferase" evidence="9">
    <location>
        <begin position="440"/>
        <end position="474"/>
    </location>
</feature>